<proteinExistence type="predicted"/>
<keyword evidence="4" id="KW-1185">Reference proteome</keyword>
<dbReference type="Proteomes" id="UP000078200">
    <property type="component" value="Unassembled WGS sequence"/>
</dbReference>
<reference evidence="3" key="1">
    <citation type="submission" date="2020-05" db="UniProtKB">
        <authorList>
            <consortium name="EnsemblMetazoa"/>
        </authorList>
    </citation>
    <scope>IDENTIFICATION</scope>
    <source>
        <strain evidence="3">TTRI</strain>
    </source>
</reference>
<feature type="compositionally biased region" description="Basic and acidic residues" evidence="1">
    <location>
        <begin position="1"/>
        <end position="16"/>
    </location>
</feature>
<protein>
    <recommendedName>
        <fullName evidence="2">PiggyBac transposable element-derived protein domain-containing protein</fullName>
    </recommendedName>
</protein>
<feature type="domain" description="PiggyBac transposable element-derived protein" evidence="2">
    <location>
        <begin position="66"/>
        <end position="111"/>
    </location>
</feature>
<dbReference type="EnsemblMetazoa" id="GAUT027336-RA">
    <property type="protein sequence ID" value="GAUT027336-PA"/>
    <property type="gene ID" value="GAUT027336"/>
</dbReference>
<evidence type="ECO:0000256" key="1">
    <source>
        <dbReference type="SAM" id="MobiDB-lite"/>
    </source>
</evidence>
<organism evidence="3 4">
    <name type="scientific">Glossina austeni</name>
    <name type="common">Savannah tsetse fly</name>
    <dbReference type="NCBI Taxonomy" id="7395"/>
    <lineage>
        <taxon>Eukaryota</taxon>
        <taxon>Metazoa</taxon>
        <taxon>Ecdysozoa</taxon>
        <taxon>Arthropoda</taxon>
        <taxon>Hexapoda</taxon>
        <taxon>Insecta</taxon>
        <taxon>Pterygota</taxon>
        <taxon>Neoptera</taxon>
        <taxon>Endopterygota</taxon>
        <taxon>Diptera</taxon>
        <taxon>Brachycera</taxon>
        <taxon>Muscomorpha</taxon>
        <taxon>Hippoboscoidea</taxon>
        <taxon>Glossinidae</taxon>
        <taxon>Glossina</taxon>
    </lineage>
</organism>
<accession>A0A1A9V6A0</accession>
<evidence type="ECO:0000259" key="2">
    <source>
        <dbReference type="Pfam" id="PF13843"/>
    </source>
</evidence>
<dbReference type="InterPro" id="IPR029526">
    <property type="entry name" value="PGBD"/>
</dbReference>
<name>A0A1A9V6A0_GLOAU</name>
<feature type="compositionally biased region" description="Polar residues" evidence="1">
    <location>
        <begin position="23"/>
        <end position="36"/>
    </location>
</feature>
<dbReference type="VEuPathDB" id="VectorBase:GAUT027336"/>
<evidence type="ECO:0000313" key="3">
    <source>
        <dbReference type="EnsemblMetazoa" id="GAUT027336-PA"/>
    </source>
</evidence>
<dbReference type="Pfam" id="PF13843">
    <property type="entry name" value="DDE_Tnp_1_7"/>
    <property type="match status" value="1"/>
</dbReference>
<sequence>MDREGEFSEDDSKTDKSTSLSEQFHSPASEASQSAVYQDNANTWTIDRRNPPQYEFKGNYGLINPDEINPISQYFNETMDRIYKSGRKLHINEEIVLWRERLVLQQYTEEKSMASKSVDLLSQEK</sequence>
<dbReference type="AlphaFoldDB" id="A0A1A9V6A0"/>
<feature type="region of interest" description="Disordered" evidence="1">
    <location>
        <begin position="1"/>
        <end position="36"/>
    </location>
</feature>
<evidence type="ECO:0000313" key="4">
    <source>
        <dbReference type="Proteomes" id="UP000078200"/>
    </source>
</evidence>